<dbReference type="Pfam" id="PF03471">
    <property type="entry name" value="CorC_HlyC"/>
    <property type="match status" value="1"/>
</dbReference>
<comment type="function">
    <text evidence="7">Plays a role in the transport of magnesium and cobalt ions.</text>
</comment>
<evidence type="ECO:0000256" key="8">
    <source>
        <dbReference type="ARBA" id="ARBA00040729"/>
    </source>
</evidence>
<dbReference type="Proteomes" id="UP000292423">
    <property type="component" value="Unassembled WGS sequence"/>
</dbReference>
<evidence type="ECO:0000259" key="10">
    <source>
        <dbReference type="PROSITE" id="PS51371"/>
    </source>
</evidence>
<organism evidence="11 12">
    <name type="scientific">Fluviicoccus keumensis</name>
    <dbReference type="NCBI Taxonomy" id="1435465"/>
    <lineage>
        <taxon>Bacteria</taxon>
        <taxon>Pseudomonadati</taxon>
        <taxon>Pseudomonadota</taxon>
        <taxon>Gammaproteobacteria</taxon>
        <taxon>Moraxellales</taxon>
        <taxon>Moraxellaceae</taxon>
        <taxon>Fluviicoccus</taxon>
    </lineage>
</organism>
<keyword evidence="6" id="KW-0170">Cobalt</keyword>
<evidence type="ECO:0000313" key="12">
    <source>
        <dbReference type="Proteomes" id="UP000292423"/>
    </source>
</evidence>
<comment type="similarity">
    <text evidence="1">Belongs to the UPF0053 family.</text>
</comment>
<keyword evidence="2" id="KW-0813">Transport</keyword>
<reference evidence="11 12" key="1">
    <citation type="submission" date="2019-02" db="EMBL/GenBank/DDBJ databases">
        <title>Genomic Encyclopedia of Type Strains, Phase IV (KMG-IV): sequencing the most valuable type-strain genomes for metagenomic binning, comparative biology and taxonomic classification.</title>
        <authorList>
            <person name="Goeker M."/>
        </authorList>
    </citation>
    <scope>NUCLEOTIDE SEQUENCE [LARGE SCALE GENOMIC DNA]</scope>
    <source>
        <strain evidence="11 12">DSM 105135</strain>
    </source>
</reference>
<evidence type="ECO:0000256" key="2">
    <source>
        <dbReference type="ARBA" id="ARBA00022448"/>
    </source>
</evidence>
<gene>
    <name evidence="11" type="ORF">EV700_0022</name>
</gene>
<keyword evidence="3" id="KW-0677">Repeat</keyword>
<evidence type="ECO:0000256" key="5">
    <source>
        <dbReference type="ARBA" id="ARBA00023122"/>
    </source>
</evidence>
<name>A0A4Q7ZDF3_9GAMM</name>
<dbReference type="SUPFAM" id="SSF56176">
    <property type="entry name" value="FAD-binding/transporter-associated domain-like"/>
    <property type="match status" value="1"/>
</dbReference>
<evidence type="ECO:0000256" key="6">
    <source>
        <dbReference type="ARBA" id="ARBA00023285"/>
    </source>
</evidence>
<protein>
    <recommendedName>
        <fullName evidence="8">Magnesium and cobalt efflux protein CorC</fullName>
    </recommendedName>
</protein>
<dbReference type="RefSeq" id="WP_130410327.1">
    <property type="nucleotide sequence ID" value="NZ_SHKX01000001.1"/>
</dbReference>
<evidence type="ECO:0000256" key="3">
    <source>
        <dbReference type="ARBA" id="ARBA00022737"/>
    </source>
</evidence>
<dbReference type="GO" id="GO:0005886">
    <property type="term" value="C:plasma membrane"/>
    <property type="evidence" value="ECO:0007669"/>
    <property type="project" value="TreeGrafter"/>
</dbReference>
<dbReference type="EMBL" id="SHKX01000001">
    <property type="protein sequence ID" value="RZU48231.1"/>
    <property type="molecule type" value="Genomic_DNA"/>
</dbReference>
<keyword evidence="4" id="KW-0460">Magnesium</keyword>
<dbReference type="CDD" id="cd04590">
    <property type="entry name" value="CBS_pair_CorC_HlyC_assoc"/>
    <property type="match status" value="1"/>
</dbReference>
<evidence type="ECO:0000256" key="4">
    <source>
        <dbReference type="ARBA" id="ARBA00022842"/>
    </source>
</evidence>
<feature type="domain" description="CBS" evidence="10">
    <location>
        <begin position="133"/>
        <end position="190"/>
    </location>
</feature>
<feature type="domain" description="CBS" evidence="10">
    <location>
        <begin position="67"/>
        <end position="127"/>
    </location>
</feature>
<dbReference type="InterPro" id="IPR000644">
    <property type="entry name" value="CBS_dom"/>
</dbReference>
<dbReference type="InterPro" id="IPR044751">
    <property type="entry name" value="Ion_transp-like_CBS"/>
</dbReference>
<dbReference type="InterPro" id="IPR054115">
    <property type="entry name" value="CorC_N"/>
</dbReference>
<dbReference type="PANTHER" id="PTHR22777:SF27">
    <property type="entry name" value="MAGNESIUM AND COBALT EFFLUX PROTEIN CORC"/>
    <property type="match status" value="1"/>
</dbReference>
<dbReference type="Gene3D" id="3.10.580.10">
    <property type="entry name" value="CBS-domain"/>
    <property type="match status" value="1"/>
</dbReference>
<dbReference type="Pfam" id="PF21917">
    <property type="entry name" value="NMB0537_N"/>
    <property type="match status" value="1"/>
</dbReference>
<dbReference type="OrthoDB" id="9798188at2"/>
<dbReference type="PROSITE" id="PS51371">
    <property type="entry name" value="CBS"/>
    <property type="match status" value="2"/>
</dbReference>
<dbReference type="SMART" id="SM01091">
    <property type="entry name" value="CorC_HlyC"/>
    <property type="match status" value="1"/>
</dbReference>
<comment type="caution">
    <text evidence="11">The sequence shown here is derived from an EMBL/GenBank/DDBJ whole genome shotgun (WGS) entry which is preliminary data.</text>
</comment>
<sequence>MSDDRGNEANKSWLDRLTGLLSNEPQDRQELREIIRSAGKRGVLDAEAERIIEATLRVADMQVREIMVPRAQMICIRDDDEPKDFLPVLIESAHSRFPVLAEDNSDEVVGILLAKDLLRMIGRNNERFSLKDYLRPAFCIPETAHIDKLLSEFRDKQSHLAIVVDEYGGVAGLVTLEDALEQIVGDIHDEHDDADEDSHWISEQEDGSWVVQAITPIPEFNEQFATRYSNEDFDTVGGIVLSEFERLPNINESIDIPPYRFTVLAADARMIRVLKVEKLPHE</sequence>
<dbReference type="Pfam" id="PF00571">
    <property type="entry name" value="CBS"/>
    <property type="match status" value="2"/>
</dbReference>
<dbReference type="InterPro" id="IPR005170">
    <property type="entry name" value="Transptr-assoc_dom"/>
</dbReference>
<dbReference type="PANTHER" id="PTHR22777">
    <property type="entry name" value="HEMOLYSIN-RELATED"/>
    <property type="match status" value="1"/>
</dbReference>
<evidence type="ECO:0000256" key="9">
    <source>
        <dbReference type="PROSITE-ProRule" id="PRU00703"/>
    </source>
</evidence>
<dbReference type="InterPro" id="IPR036318">
    <property type="entry name" value="FAD-bd_PCMH-like_sf"/>
</dbReference>
<dbReference type="InterPro" id="IPR016169">
    <property type="entry name" value="FAD-bd_PCMH_sub2"/>
</dbReference>
<evidence type="ECO:0000256" key="1">
    <source>
        <dbReference type="ARBA" id="ARBA00006337"/>
    </source>
</evidence>
<dbReference type="SUPFAM" id="SSF54631">
    <property type="entry name" value="CBS-domain pair"/>
    <property type="match status" value="1"/>
</dbReference>
<evidence type="ECO:0000256" key="7">
    <source>
        <dbReference type="ARBA" id="ARBA00037273"/>
    </source>
</evidence>
<evidence type="ECO:0000313" key="11">
    <source>
        <dbReference type="EMBL" id="RZU48231.1"/>
    </source>
</evidence>
<dbReference type="AlphaFoldDB" id="A0A4Q7ZDF3"/>
<dbReference type="GO" id="GO:0050660">
    <property type="term" value="F:flavin adenine dinucleotide binding"/>
    <property type="evidence" value="ECO:0007669"/>
    <property type="project" value="InterPro"/>
</dbReference>
<keyword evidence="5 9" id="KW-0129">CBS domain</keyword>
<dbReference type="Gene3D" id="3.30.465.10">
    <property type="match status" value="1"/>
</dbReference>
<dbReference type="InterPro" id="IPR046342">
    <property type="entry name" value="CBS_dom_sf"/>
</dbReference>
<dbReference type="SMART" id="SM00116">
    <property type="entry name" value="CBS"/>
    <property type="match status" value="2"/>
</dbReference>
<proteinExistence type="inferred from homology"/>
<dbReference type="FunFam" id="3.10.580.10:FF:000002">
    <property type="entry name" value="Magnesium/cobalt efflux protein CorC"/>
    <property type="match status" value="1"/>
</dbReference>
<keyword evidence="12" id="KW-1185">Reference proteome</keyword>
<accession>A0A4Q7ZDF3</accession>